<dbReference type="EMBL" id="SOAM01000001">
    <property type="protein sequence ID" value="TDS79859.1"/>
    <property type="molecule type" value="Genomic_DNA"/>
</dbReference>
<evidence type="ECO:0000313" key="1">
    <source>
        <dbReference type="EMBL" id="TDS79859.1"/>
    </source>
</evidence>
<proteinExistence type="predicted"/>
<gene>
    <name evidence="1" type="ORF">CLV52_0404</name>
</gene>
<sequence>MAVVHGFGLGFVDVLHPWVRVRSILSTDTVIAGPQGPVRGLPGGPAPTT</sequence>
<keyword evidence="2" id="KW-1185">Reference proteome</keyword>
<organism evidence="1 2">
    <name type="scientific">Amnibacterium kyonggiense</name>
    <dbReference type="NCBI Taxonomy" id="595671"/>
    <lineage>
        <taxon>Bacteria</taxon>
        <taxon>Bacillati</taxon>
        <taxon>Actinomycetota</taxon>
        <taxon>Actinomycetes</taxon>
        <taxon>Micrococcales</taxon>
        <taxon>Microbacteriaceae</taxon>
        <taxon>Amnibacterium</taxon>
    </lineage>
</organism>
<dbReference type="AlphaFoldDB" id="A0A4R7FQI1"/>
<protein>
    <submittedName>
        <fullName evidence="1">Uncharacterized protein</fullName>
    </submittedName>
</protein>
<evidence type="ECO:0000313" key="2">
    <source>
        <dbReference type="Proteomes" id="UP000295344"/>
    </source>
</evidence>
<comment type="caution">
    <text evidence="1">The sequence shown here is derived from an EMBL/GenBank/DDBJ whole genome shotgun (WGS) entry which is preliminary data.</text>
</comment>
<accession>A0A4R7FQI1</accession>
<name>A0A4R7FQI1_9MICO</name>
<reference evidence="1 2" key="1">
    <citation type="submission" date="2019-03" db="EMBL/GenBank/DDBJ databases">
        <title>Genomic Encyclopedia of Archaeal and Bacterial Type Strains, Phase II (KMG-II): from individual species to whole genera.</title>
        <authorList>
            <person name="Goeker M."/>
        </authorList>
    </citation>
    <scope>NUCLEOTIDE SEQUENCE [LARGE SCALE GENOMIC DNA]</scope>
    <source>
        <strain evidence="1 2">DSM 24782</strain>
    </source>
</reference>
<dbReference type="Proteomes" id="UP000295344">
    <property type="component" value="Unassembled WGS sequence"/>
</dbReference>